<organism evidence="2 3">
    <name type="scientific">Limosa lapponica baueri</name>
    <dbReference type="NCBI Taxonomy" id="1758121"/>
    <lineage>
        <taxon>Eukaryota</taxon>
        <taxon>Metazoa</taxon>
        <taxon>Chordata</taxon>
        <taxon>Craniata</taxon>
        <taxon>Vertebrata</taxon>
        <taxon>Euteleostomi</taxon>
        <taxon>Archelosauria</taxon>
        <taxon>Archosauria</taxon>
        <taxon>Dinosauria</taxon>
        <taxon>Saurischia</taxon>
        <taxon>Theropoda</taxon>
        <taxon>Coelurosauria</taxon>
        <taxon>Aves</taxon>
        <taxon>Neognathae</taxon>
        <taxon>Neoaves</taxon>
        <taxon>Charadriiformes</taxon>
        <taxon>Scolopacidae</taxon>
        <taxon>Limosa</taxon>
    </lineage>
</organism>
<accession>A0A2I0T975</accession>
<name>A0A2I0T975_LIMLA</name>
<proteinExistence type="predicted"/>
<feature type="region of interest" description="Disordered" evidence="1">
    <location>
        <begin position="69"/>
        <end position="93"/>
    </location>
</feature>
<reference evidence="3" key="2">
    <citation type="submission" date="2017-12" db="EMBL/GenBank/DDBJ databases">
        <title>Genome sequence of the Bar-tailed Godwit (Limosa lapponica baueri).</title>
        <authorList>
            <person name="Lima N.C.B."/>
            <person name="Parody-Merino A.M."/>
            <person name="Battley P.F."/>
            <person name="Fidler A.E."/>
            <person name="Prosdocimi F."/>
        </authorList>
    </citation>
    <scope>NUCLEOTIDE SEQUENCE [LARGE SCALE GENOMIC DNA]</scope>
</reference>
<sequence>MATMCLLSGTTTLSRPRDPNAASGSDYRSQKAQKSQDGTRGLGAGVQIQASREIQDGQLAPSEVLMATSEVPVSTSKDSVSTSEDSVSTSEVPLAPRKFSVATIEDPVATSDVSMATSNVHVASSEVPFVTCGSWWPPARSHAHQGCPRGNQ</sequence>
<dbReference type="EMBL" id="KZ514886">
    <property type="protein sequence ID" value="PKU30346.1"/>
    <property type="molecule type" value="Genomic_DNA"/>
</dbReference>
<dbReference type="OrthoDB" id="5986624at2759"/>
<dbReference type="AlphaFoldDB" id="A0A2I0T975"/>
<gene>
    <name evidence="2" type="ORF">llap_19347</name>
</gene>
<reference evidence="3" key="1">
    <citation type="submission" date="2017-11" db="EMBL/GenBank/DDBJ databases">
        <authorList>
            <person name="Lima N.C."/>
            <person name="Parody-Merino A.M."/>
            <person name="Battley P.F."/>
            <person name="Fidler A.E."/>
            <person name="Prosdocimi F."/>
        </authorList>
    </citation>
    <scope>NUCLEOTIDE SEQUENCE [LARGE SCALE GENOMIC DNA]</scope>
</reference>
<feature type="compositionally biased region" description="Low complexity" evidence="1">
    <location>
        <begin position="71"/>
        <end position="93"/>
    </location>
</feature>
<protein>
    <submittedName>
        <fullName evidence="2">Uncharacterized protein</fullName>
    </submittedName>
</protein>
<evidence type="ECO:0000256" key="1">
    <source>
        <dbReference type="SAM" id="MobiDB-lite"/>
    </source>
</evidence>
<feature type="compositionally biased region" description="Polar residues" evidence="1">
    <location>
        <begin position="22"/>
        <end position="38"/>
    </location>
</feature>
<feature type="region of interest" description="Disordered" evidence="1">
    <location>
        <begin position="1"/>
        <end position="45"/>
    </location>
</feature>
<evidence type="ECO:0000313" key="2">
    <source>
        <dbReference type="EMBL" id="PKU30346.1"/>
    </source>
</evidence>
<dbReference type="Proteomes" id="UP000233556">
    <property type="component" value="Unassembled WGS sequence"/>
</dbReference>
<evidence type="ECO:0000313" key="3">
    <source>
        <dbReference type="Proteomes" id="UP000233556"/>
    </source>
</evidence>
<keyword evidence="3" id="KW-1185">Reference proteome</keyword>